<organism evidence="4 5">
    <name type="scientific">Paramecium primaurelia</name>
    <dbReference type="NCBI Taxonomy" id="5886"/>
    <lineage>
        <taxon>Eukaryota</taxon>
        <taxon>Sar</taxon>
        <taxon>Alveolata</taxon>
        <taxon>Ciliophora</taxon>
        <taxon>Intramacronucleata</taxon>
        <taxon>Oligohymenophorea</taxon>
        <taxon>Peniculida</taxon>
        <taxon>Parameciidae</taxon>
        <taxon>Paramecium</taxon>
    </lineage>
</organism>
<dbReference type="GO" id="GO:0001682">
    <property type="term" value="P:tRNA 5'-leader removal"/>
    <property type="evidence" value="ECO:0007669"/>
    <property type="project" value="InterPro"/>
</dbReference>
<evidence type="ECO:0000313" key="5">
    <source>
        <dbReference type="Proteomes" id="UP000688137"/>
    </source>
</evidence>
<gene>
    <name evidence="4" type="ORF">PPRIM_AZ9-3.1.T0450052</name>
</gene>
<keyword evidence="5" id="KW-1185">Reference proteome</keyword>
<comment type="similarity">
    <text evidence="3">Belongs to the eukaryotic/archaeal RNase P protein component 2 family.</text>
</comment>
<dbReference type="AlphaFoldDB" id="A0A8S1LQN6"/>
<evidence type="ECO:0000256" key="1">
    <source>
        <dbReference type="ARBA" id="ARBA00022552"/>
    </source>
</evidence>
<dbReference type="Proteomes" id="UP000688137">
    <property type="component" value="Unassembled WGS sequence"/>
</dbReference>
<reference evidence="4" key="1">
    <citation type="submission" date="2021-01" db="EMBL/GenBank/DDBJ databases">
        <authorList>
            <consortium name="Genoscope - CEA"/>
            <person name="William W."/>
        </authorList>
    </citation>
    <scope>NUCLEOTIDE SEQUENCE</scope>
</reference>
<keyword evidence="1" id="KW-0698">rRNA processing</keyword>
<dbReference type="InterPro" id="IPR002759">
    <property type="entry name" value="Pop5/Rpp14/Rnp2-like"/>
</dbReference>
<dbReference type="PANTHER" id="PTHR48414:SF1">
    <property type="entry name" value="POP5 HOMOLOG, RIBONUCLEASE P_MRP SUBUNIT"/>
    <property type="match status" value="1"/>
</dbReference>
<dbReference type="PIRSF" id="PIRSF023803">
    <property type="entry name" value="Ribonuclease_P_prd"/>
    <property type="match status" value="1"/>
</dbReference>
<evidence type="ECO:0000313" key="4">
    <source>
        <dbReference type="EMBL" id="CAD8070087.1"/>
    </source>
</evidence>
<dbReference type="EMBL" id="CAJJDM010000045">
    <property type="protein sequence ID" value="CAD8070087.1"/>
    <property type="molecule type" value="Genomic_DNA"/>
</dbReference>
<proteinExistence type="inferred from homology"/>
<comment type="caution">
    <text evidence="4">The sequence shown here is derived from an EMBL/GenBank/DDBJ whole genome shotgun (WGS) entry which is preliminary data.</text>
</comment>
<sequence length="148" mass="17877">MVRFKNRYFLCEYIQENQEKEFSERDLLNEIRDQVQYHFGDFGSAKIQFSFQVKYLNSVSRLFILRVNRDYKSIIWSTLIFMNMFKGVPIKIRILGCSGTIKKCEIKARRLLTKWVHKILKCDMPNQLRNTIIRDYQQTQQILPQITQ</sequence>
<name>A0A8S1LQN6_PARPR</name>
<dbReference type="InterPro" id="IPR016819">
    <property type="entry name" value="RNase_P/MRP_POP5"/>
</dbReference>
<dbReference type="GO" id="GO:0030677">
    <property type="term" value="C:ribonuclease P complex"/>
    <property type="evidence" value="ECO:0007669"/>
    <property type="project" value="InterPro"/>
</dbReference>
<comment type="function">
    <text evidence="3">Component of ribonuclease P, a protein complex that generates mature tRNA molecules by cleaving their 5'-ends.</text>
</comment>
<keyword evidence="3" id="KW-0819">tRNA processing</keyword>
<dbReference type="OMA" id="LKCDMPN"/>
<evidence type="ECO:0000256" key="2">
    <source>
        <dbReference type="ARBA" id="ARBA00044198"/>
    </source>
</evidence>
<evidence type="ECO:0000256" key="3">
    <source>
        <dbReference type="PIRNR" id="PIRNR023803"/>
    </source>
</evidence>
<protein>
    <recommendedName>
        <fullName evidence="2 3">Ribonuclease P/MRP protein subunit POP5</fullName>
    </recommendedName>
</protein>
<dbReference type="PANTHER" id="PTHR48414">
    <property type="entry name" value="POP5 HOMOLOG, RIBONUCLEASE P_MRP SUBUNIT"/>
    <property type="match status" value="1"/>
</dbReference>
<dbReference type="Pfam" id="PF01900">
    <property type="entry name" value="RNase_P_Rpp14"/>
    <property type="match status" value="1"/>
</dbReference>
<accession>A0A8S1LQN6</accession>